<dbReference type="AlphaFoldDB" id="A0A8S3QE07"/>
<evidence type="ECO:0000259" key="1">
    <source>
        <dbReference type="Pfam" id="PF00024"/>
    </source>
</evidence>
<dbReference type="Pfam" id="PF00024">
    <property type="entry name" value="PAN_1"/>
    <property type="match status" value="1"/>
</dbReference>
<keyword evidence="3" id="KW-1185">Reference proteome</keyword>
<sequence>MVKHKRLLSGSISTTSVRSALACATLCTSDQSCCSSNYEKVSSICKLETSCSPAMEQFQDSKVMIKVIKWLPVFVAYSGNEKSVYTAWRNQTECYDLPTPLDIADTTRHVRNPLIDSWSDVGIKKVKVQLVKNDVAVALLIFKGENTNTMNWFSKENLLNSSFNDLTTNSTTKFFGIQGDMFEQRQFFINFPLPSATCETDGGWLVVCGERRWCQWEQKGDFPVFLYTKNYLNRNWHTDSAEPADRMIISVGI</sequence>
<proteinExistence type="predicted"/>
<dbReference type="OrthoDB" id="6096294at2759"/>
<accession>A0A8S3QE07</accession>
<dbReference type="Proteomes" id="UP000683360">
    <property type="component" value="Unassembled WGS sequence"/>
</dbReference>
<feature type="domain" description="Apple" evidence="1">
    <location>
        <begin position="3"/>
        <end position="50"/>
    </location>
</feature>
<protein>
    <recommendedName>
        <fullName evidence="1">Apple domain-containing protein</fullName>
    </recommendedName>
</protein>
<dbReference type="EMBL" id="CAJPWZ010000499">
    <property type="protein sequence ID" value="CAG2194845.1"/>
    <property type="molecule type" value="Genomic_DNA"/>
</dbReference>
<gene>
    <name evidence="2" type="ORF">MEDL_9867</name>
</gene>
<evidence type="ECO:0000313" key="3">
    <source>
        <dbReference type="Proteomes" id="UP000683360"/>
    </source>
</evidence>
<evidence type="ECO:0000313" key="2">
    <source>
        <dbReference type="EMBL" id="CAG2194845.1"/>
    </source>
</evidence>
<organism evidence="2 3">
    <name type="scientific">Mytilus edulis</name>
    <name type="common">Blue mussel</name>
    <dbReference type="NCBI Taxonomy" id="6550"/>
    <lineage>
        <taxon>Eukaryota</taxon>
        <taxon>Metazoa</taxon>
        <taxon>Spiralia</taxon>
        <taxon>Lophotrochozoa</taxon>
        <taxon>Mollusca</taxon>
        <taxon>Bivalvia</taxon>
        <taxon>Autobranchia</taxon>
        <taxon>Pteriomorphia</taxon>
        <taxon>Mytilida</taxon>
        <taxon>Mytiloidea</taxon>
        <taxon>Mytilidae</taxon>
        <taxon>Mytilinae</taxon>
        <taxon>Mytilus</taxon>
    </lineage>
</organism>
<comment type="caution">
    <text evidence="2">The sequence shown here is derived from an EMBL/GenBank/DDBJ whole genome shotgun (WGS) entry which is preliminary data.</text>
</comment>
<name>A0A8S3QE07_MYTED</name>
<reference evidence="2" key="1">
    <citation type="submission" date="2021-03" db="EMBL/GenBank/DDBJ databases">
        <authorList>
            <person name="Bekaert M."/>
        </authorList>
    </citation>
    <scope>NUCLEOTIDE SEQUENCE</scope>
</reference>
<dbReference type="InterPro" id="IPR003609">
    <property type="entry name" value="Pan_app"/>
</dbReference>